<protein>
    <submittedName>
        <fullName evidence="1">Uncharacterized protein</fullName>
    </submittedName>
</protein>
<dbReference type="Proteomes" id="UP000735302">
    <property type="component" value="Unassembled WGS sequence"/>
</dbReference>
<dbReference type="EMBL" id="BLXT01003136">
    <property type="protein sequence ID" value="GFO00570.1"/>
    <property type="molecule type" value="Genomic_DNA"/>
</dbReference>
<comment type="caution">
    <text evidence="1">The sequence shown here is derived from an EMBL/GenBank/DDBJ whole genome shotgun (WGS) entry which is preliminary data.</text>
</comment>
<sequence length="80" mass="9309">MQAERDEKEMQFKRDEKEMQAGRYNIQNVKSFVCKPVTKLRENMRVMGGLSELLHKLLVLKTIMMAKISHTQRAGRASLT</sequence>
<reference evidence="1 2" key="1">
    <citation type="journal article" date="2021" name="Elife">
        <title>Chloroplast acquisition without the gene transfer in kleptoplastic sea slugs, Plakobranchus ocellatus.</title>
        <authorList>
            <person name="Maeda T."/>
            <person name="Takahashi S."/>
            <person name="Yoshida T."/>
            <person name="Shimamura S."/>
            <person name="Takaki Y."/>
            <person name="Nagai Y."/>
            <person name="Toyoda A."/>
            <person name="Suzuki Y."/>
            <person name="Arimoto A."/>
            <person name="Ishii H."/>
            <person name="Satoh N."/>
            <person name="Nishiyama T."/>
            <person name="Hasebe M."/>
            <person name="Maruyama T."/>
            <person name="Minagawa J."/>
            <person name="Obokata J."/>
            <person name="Shigenobu S."/>
        </authorList>
    </citation>
    <scope>NUCLEOTIDE SEQUENCE [LARGE SCALE GENOMIC DNA]</scope>
</reference>
<gene>
    <name evidence="1" type="ORF">PoB_002707500</name>
</gene>
<evidence type="ECO:0000313" key="2">
    <source>
        <dbReference type="Proteomes" id="UP000735302"/>
    </source>
</evidence>
<keyword evidence="2" id="KW-1185">Reference proteome</keyword>
<organism evidence="1 2">
    <name type="scientific">Plakobranchus ocellatus</name>
    <dbReference type="NCBI Taxonomy" id="259542"/>
    <lineage>
        <taxon>Eukaryota</taxon>
        <taxon>Metazoa</taxon>
        <taxon>Spiralia</taxon>
        <taxon>Lophotrochozoa</taxon>
        <taxon>Mollusca</taxon>
        <taxon>Gastropoda</taxon>
        <taxon>Heterobranchia</taxon>
        <taxon>Euthyneura</taxon>
        <taxon>Panpulmonata</taxon>
        <taxon>Sacoglossa</taxon>
        <taxon>Placobranchoidea</taxon>
        <taxon>Plakobranchidae</taxon>
        <taxon>Plakobranchus</taxon>
    </lineage>
</organism>
<proteinExistence type="predicted"/>
<accession>A0AAV4A0Y7</accession>
<dbReference type="AlphaFoldDB" id="A0AAV4A0Y7"/>
<name>A0AAV4A0Y7_9GAST</name>
<evidence type="ECO:0000313" key="1">
    <source>
        <dbReference type="EMBL" id="GFO00570.1"/>
    </source>
</evidence>